<dbReference type="Proteomes" id="UP000241818">
    <property type="component" value="Unassembled WGS sequence"/>
</dbReference>
<proteinExistence type="predicted"/>
<dbReference type="AlphaFoldDB" id="A0A2T3BDK3"/>
<dbReference type="InParanoid" id="A0A2T3BDK3"/>
<feature type="compositionally biased region" description="Polar residues" evidence="1">
    <location>
        <begin position="39"/>
        <end position="52"/>
    </location>
</feature>
<dbReference type="EMBL" id="KZ679006">
    <property type="protein sequence ID" value="PSS27489.1"/>
    <property type="molecule type" value="Genomic_DNA"/>
</dbReference>
<name>A0A2T3BDK3_AMORE</name>
<dbReference type="RefSeq" id="XP_024725014.1">
    <property type="nucleotide sequence ID" value="XM_024863258.1"/>
</dbReference>
<feature type="compositionally biased region" description="Polar residues" evidence="1">
    <location>
        <begin position="1"/>
        <end position="13"/>
    </location>
</feature>
<feature type="region of interest" description="Disordered" evidence="1">
    <location>
        <begin position="1"/>
        <end position="52"/>
    </location>
</feature>
<sequence>MNHTNHQPPTNHSLPYPSIHPSINSPLASHSSSSSSSPQTTRGFGTGPHSLQ</sequence>
<evidence type="ECO:0000256" key="1">
    <source>
        <dbReference type="SAM" id="MobiDB-lite"/>
    </source>
</evidence>
<evidence type="ECO:0000313" key="2">
    <source>
        <dbReference type="EMBL" id="PSS27489.1"/>
    </source>
</evidence>
<dbReference type="GeneID" id="36571339"/>
<protein>
    <submittedName>
        <fullName evidence="2">Uncharacterized protein</fullName>
    </submittedName>
</protein>
<gene>
    <name evidence="2" type="ORF">M430DRAFT_154750</name>
</gene>
<evidence type="ECO:0000313" key="3">
    <source>
        <dbReference type="Proteomes" id="UP000241818"/>
    </source>
</evidence>
<accession>A0A2T3BDK3</accession>
<organism evidence="2 3">
    <name type="scientific">Amorphotheca resinae ATCC 22711</name>
    <dbReference type="NCBI Taxonomy" id="857342"/>
    <lineage>
        <taxon>Eukaryota</taxon>
        <taxon>Fungi</taxon>
        <taxon>Dikarya</taxon>
        <taxon>Ascomycota</taxon>
        <taxon>Pezizomycotina</taxon>
        <taxon>Leotiomycetes</taxon>
        <taxon>Helotiales</taxon>
        <taxon>Amorphothecaceae</taxon>
        <taxon>Amorphotheca</taxon>
    </lineage>
</organism>
<feature type="compositionally biased region" description="Low complexity" evidence="1">
    <location>
        <begin position="21"/>
        <end position="38"/>
    </location>
</feature>
<keyword evidence="3" id="KW-1185">Reference proteome</keyword>
<reference evidence="2 3" key="1">
    <citation type="journal article" date="2018" name="New Phytol.">
        <title>Comparative genomics and transcriptomics depict ericoid mycorrhizal fungi as versatile saprotrophs and plant mutualists.</title>
        <authorList>
            <person name="Martino E."/>
            <person name="Morin E."/>
            <person name="Grelet G.A."/>
            <person name="Kuo A."/>
            <person name="Kohler A."/>
            <person name="Daghino S."/>
            <person name="Barry K.W."/>
            <person name="Cichocki N."/>
            <person name="Clum A."/>
            <person name="Dockter R.B."/>
            <person name="Hainaut M."/>
            <person name="Kuo R.C."/>
            <person name="LaButti K."/>
            <person name="Lindahl B.D."/>
            <person name="Lindquist E.A."/>
            <person name="Lipzen A."/>
            <person name="Khouja H.R."/>
            <person name="Magnuson J."/>
            <person name="Murat C."/>
            <person name="Ohm R.A."/>
            <person name="Singer S.W."/>
            <person name="Spatafora J.W."/>
            <person name="Wang M."/>
            <person name="Veneault-Fourrey C."/>
            <person name="Henrissat B."/>
            <person name="Grigoriev I.V."/>
            <person name="Martin F.M."/>
            <person name="Perotto S."/>
        </authorList>
    </citation>
    <scope>NUCLEOTIDE SEQUENCE [LARGE SCALE GENOMIC DNA]</scope>
    <source>
        <strain evidence="2 3">ATCC 22711</strain>
    </source>
</reference>